<evidence type="ECO:0000256" key="1">
    <source>
        <dbReference type="ARBA" id="ARBA00023015"/>
    </source>
</evidence>
<dbReference type="SMART" id="SM00895">
    <property type="entry name" value="FCD"/>
    <property type="match status" value="1"/>
</dbReference>
<dbReference type="PANTHER" id="PTHR43537:SF24">
    <property type="entry name" value="GLUCONATE OPERON TRANSCRIPTIONAL REPRESSOR"/>
    <property type="match status" value="1"/>
</dbReference>
<keyword evidence="3" id="KW-0804">Transcription</keyword>
<reference evidence="5 6" key="1">
    <citation type="submission" date="2018-05" db="EMBL/GenBank/DDBJ databases">
        <authorList>
            <person name="Goeker M."/>
            <person name="Huntemann M."/>
            <person name="Clum A."/>
            <person name="Pillay M."/>
            <person name="Palaniappan K."/>
            <person name="Varghese N."/>
            <person name="Mikhailova N."/>
            <person name="Stamatis D."/>
            <person name="Reddy T."/>
            <person name="Daum C."/>
            <person name="Shapiro N."/>
            <person name="Ivanova N."/>
            <person name="Kyrpides N."/>
            <person name="Woyke T."/>
        </authorList>
    </citation>
    <scope>NUCLEOTIDE SEQUENCE [LARGE SCALE GENOMIC DNA]</scope>
    <source>
        <strain evidence="5 6">DSM 26524</strain>
    </source>
</reference>
<dbReference type="Pfam" id="PF07729">
    <property type="entry name" value="FCD"/>
    <property type="match status" value="1"/>
</dbReference>
<dbReference type="EMBL" id="QGGY01000001">
    <property type="protein sequence ID" value="PWJ79009.1"/>
    <property type="molecule type" value="Genomic_DNA"/>
</dbReference>
<dbReference type="SUPFAM" id="SSF48008">
    <property type="entry name" value="GntR ligand-binding domain-like"/>
    <property type="match status" value="1"/>
</dbReference>
<accession>A0AB73TA69</accession>
<dbReference type="Gene3D" id="1.20.120.530">
    <property type="entry name" value="GntR ligand-binding domain-like"/>
    <property type="match status" value="1"/>
</dbReference>
<keyword evidence="2" id="KW-0238">DNA-binding</keyword>
<dbReference type="InterPro" id="IPR008920">
    <property type="entry name" value="TF_FadR/GntR_C"/>
</dbReference>
<comment type="caution">
    <text evidence="5">The sequence shown here is derived from an EMBL/GenBank/DDBJ whole genome shotgun (WGS) entry which is preliminary data.</text>
</comment>
<proteinExistence type="predicted"/>
<gene>
    <name evidence="5" type="ORF">C7383_101386</name>
</gene>
<dbReference type="InterPro" id="IPR011711">
    <property type="entry name" value="GntR_C"/>
</dbReference>
<dbReference type="PROSITE" id="PS50949">
    <property type="entry name" value="HTH_GNTR"/>
    <property type="match status" value="1"/>
</dbReference>
<dbReference type="PANTHER" id="PTHR43537">
    <property type="entry name" value="TRANSCRIPTIONAL REGULATOR, GNTR FAMILY"/>
    <property type="match status" value="1"/>
</dbReference>
<organism evidence="5 6">
    <name type="scientific">Murimonas intestini</name>
    <dbReference type="NCBI Taxonomy" id="1337051"/>
    <lineage>
        <taxon>Bacteria</taxon>
        <taxon>Bacillati</taxon>
        <taxon>Bacillota</taxon>
        <taxon>Clostridia</taxon>
        <taxon>Lachnospirales</taxon>
        <taxon>Lachnospiraceae</taxon>
        <taxon>Murimonas</taxon>
    </lineage>
</organism>
<dbReference type="GO" id="GO:0003677">
    <property type="term" value="F:DNA binding"/>
    <property type="evidence" value="ECO:0007669"/>
    <property type="project" value="UniProtKB-KW"/>
</dbReference>
<dbReference type="SMART" id="SM00345">
    <property type="entry name" value="HTH_GNTR"/>
    <property type="match status" value="1"/>
</dbReference>
<sequence>MADNYSMRSRVFNRLREDILTGKYKKNDELREAAIGEELGVSRTPVREALHQLELEGLVEIIPNRGAYVVGITSADVEDIYMIRARLEGLCARLAAERVSTEQMGEMEEILMLSRFHEEKKHYSQLFELDSRFHEVLFASCGSKILEHVLDDFHHYIQMVRKRSLTVENRAEKATKEHEAIYAAIKSHDGDKADELATLHIMNARKNMKNHNLGNILDKNVLD</sequence>
<dbReference type="InterPro" id="IPR036390">
    <property type="entry name" value="WH_DNA-bd_sf"/>
</dbReference>
<dbReference type="GO" id="GO:0003700">
    <property type="term" value="F:DNA-binding transcription factor activity"/>
    <property type="evidence" value="ECO:0007669"/>
    <property type="project" value="InterPro"/>
</dbReference>
<evidence type="ECO:0000259" key="4">
    <source>
        <dbReference type="PROSITE" id="PS50949"/>
    </source>
</evidence>
<dbReference type="InterPro" id="IPR036388">
    <property type="entry name" value="WH-like_DNA-bd_sf"/>
</dbReference>
<dbReference type="Gene3D" id="1.10.10.10">
    <property type="entry name" value="Winged helix-like DNA-binding domain superfamily/Winged helix DNA-binding domain"/>
    <property type="match status" value="1"/>
</dbReference>
<dbReference type="Pfam" id="PF00392">
    <property type="entry name" value="GntR"/>
    <property type="match status" value="1"/>
</dbReference>
<dbReference type="PRINTS" id="PR00035">
    <property type="entry name" value="HTHGNTR"/>
</dbReference>
<keyword evidence="6" id="KW-1185">Reference proteome</keyword>
<evidence type="ECO:0000313" key="6">
    <source>
        <dbReference type="Proteomes" id="UP000245412"/>
    </source>
</evidence>
<name>A0AB73TA69_9FIRM</name>
<dbReference type="CDD" id="cd07377">
    <property type="entry name" value="WHTH_GntR"/>
    <property type="match status" value="1"/>
</dbReference>
<dbReference type="SUPFAM" id="SSF46785">
    <property type="entry name" value="Winged helix' DNA-binding domain"/>
    <property type="match status" value="1"/>
</dbReference>
<evidence type="ECO:0000313" key="5">
    <source>
        <dbReference type="EMBL" id="PWJ79009.1"/>
    </source>
</evidence>
<dbReference type="AlphaFoldDB" id="A0AB73TA69"/>
<dbReference type="InterPro" id="IPR000524">
    <property type="entry name" value="Tscrpt_reg_HTH_GntR"/>
</dbReference>
<protein>
    <submittedName>
        <fullName evidence="5">GntR family transcriptional regulator</fullName>
    </submittedName>
</protein>
<dbReference type="Proteomes" id="UP000245412">
    <property type="component" value="Unassembled WGS sequence"/>
</dbReference>
<feature type="domain" description="HTH gntR-type" evidence="4">
    <location>
        <begin position="5"/>
        <end position="72"/>
    </location>
</feature>
<evidence type="ECO:0000256" key="2">
    <source>
        <dbReference type="ARBA" id="ARBA00023125"/>
    </source>
</evidence>
<keyword evidence="1" id="KW-0805">Transcription regulation</keyword>
<evidence type="ECO:0000256" key="3">
    <source>
        <dbReference type="ARBA" id="ARBA00023163"/>
    </source>
</evidence>